<evidence type="ECO:0000256" key="4">
    <source>
        <dbReference type="SAM" id="Coils"/>
    </source>
</evidence>
<reference evidence="6" key="1">
    <citation type="submission" date="2025-08" db="UniProtKB">
        <authorList>
            <consortium name="RefSeq"/>
        </authorList>
    </citation>
    <scope>IDENTIFICATION</scope>
    <source>
        <tissue evidence="6">Whole Larva</tissue>
    </source>
</reference>
<accession>A0ABM1M9C9</accession>
<dbReference type="PANTHER" id="PTHR21162:SF0">
    <property type="entry name" value="P53 AND DNA DAMAGE-REGULATED PROTEIN 1"/>
    <property type="match status" value="1"/>
</dbReference>
<name>A0ABM1M9C9_NICVS</name>
<sequence length="126" mass="14535">MDKTLTYLAEVEAVAQEIIQHKEEKLRLSNSRNKFNEALRCLQKTEHRTTFLDLGRTLLEFPKDLAMDLIQKDIKETTDEIDRLHSEIRNKAGVLRDLEHEERIVGFGLKPLSAKEASALSKAINY</sequence>
<dbReference type="PANTHER" id="PTHR21162">
    <property type="entry name" value="P53 AND DNA DAMAGE-REGULATED PROTEIN"/>
    <property type="match status" value="1"/>
</dbReference>
<evidence type="ECO:0000313" key="5">
    <source>
        <dbReference type="Proteomes" id="UP000695000"/>
    </source>
</evidence>
<gene>
    <name evidence="6" type="primary">LOC108558697</name>
</gene>
<organism evidence="5 6">
    <name type="scientific">Nicrophorus vespilloides</name>
    <name type="common">Boreal carrion beetle</name>
    <dbReference type="NCBI Taxonomy" id="110193"/>
    <lineage>
        <taxon>Eukaryota</taxon>
        <taxon>Metazoa</taxon>
        <taxon>Ecdysozoa</taxon>
        <taxon>Arthropoda</taxon>
        <taxon>Hexapoda</taxon>
        <taxon>Insecta</taxon>
        <taxon>Pterygota</taxon>
        <taxon>Neoptera</taxon>
        <taxon>Endopterygota</taxon>
        <taxon>Coleoptera</taxon>
        <taxon>Polyphaga</taxon>
        <taxon>Staphyliniformia</taxon>
        <taxon>Silphidae</taxon>
        <taxon>Nicrophorinae</taxon>
        <taxon>Nicrophorus</taxon>
    </lineage>
</organism>
<proteinExistence type="predicted"/>
<evidence type="ECO:0000256" key="2">
    <source>
        <dbReference type="ARBA" id="ARBA00022490"/>
    </source>
</evidence>
<keyword evidence="4" id="KW-0175">Coiled coil</keyword>
<keyword evidence="3" id="KW-0143">Chaperone</keyword>
<dbReference type="GeneID" id="108558697"/>
<evidence type="ECO:0000256" key="3">
    <source>
        <dbReference type="ARBA" id="ARBA00023186"/>
    </source>
</evidence>
<dbReference type="RefSeq" id="XP_017771179.1">
    <property type="nucleotide sequence ID" value="XM_017915690.1"/>
</dbReference>
<keyword evidence="2" id="KW-0963">Cytoplasm</keyword>
<keyword evidence="5" id="KW-1185">Reference proteome</keyword>
<evidence type="ECO:0000256" key="1">
    <source>
        <dbReference type="ARBA" id="ARBA00004496"/>
    </source>
</evidence>
<feature type="coiled-coil region" evidence="4">
    <location>
        <begin position="67"/>
        <end position="101"/>
    </location>
</feature>
<dbReference type="InterPro" id="IPR030482">
    <property type="entry name" value="PDRG1"/>
</dbReference>
<dbReference type="Proteomes" id="UP000695000">
    <property type="component" value="Unplaced"/>
</dbReference>
<evidence type="ECO:0000313" key="6">
    <source>
        <dbReference type="RefSeq" id="XP_017771179.1"/>
    </source>
</evidence>
<protein>
    <submittedName>
        <fullName evidence="6">P53 and DNA damage-regulated protein 1-like</fullName>
    </submittedName>
</protein>
<dbReference type="CDD" id="cd22860">
    <property type="entry name" value="PDRG1"/>
    <property type="match status" value="1"/>
</dbReference>
<comment type="subcellular location">
    <subcellularLocation>
        <location evidence="1">Cytoplasm</location>
    </subcellularLocation>
</comment>